<evidence type="ECO:0000256" key="1">
    <source>
        <dbReference type="ARBA" id="ARBA00022450"/>
    </source>
</evidence>
<dbReference type="Gene3D" id="3.40.50.720">
    <property type="entry name" value="NAD(P)-binding Rossmann-like Domain"/>
    <property type="match status" value="1"/>
</dbReference>
<evidence type="ECO:0000256" key="3">
    <source>
        <dbReference type="ARBA" id="ARBA00022679"/>
    </source>
</evidence>
<dbReference type="SUPFAM" id="SSF52151">
    <property type="entry name" value="FabD/lysophospholipase-like"/>
    <property type="match status" value="1"/>
</dbReference>
<gene>
    <name evidence="7" type="ORF">CF165_21240</name>
</gene>
<dbReference type="Pfam" id="PF14765">
    <property type="entry name" value="PS-DH"/>
    <property type="match status" value="1"/>
</dbReference>
<keyword evidence="1" id="KW-0596">Phosphopantetheine</keyword>
<dbReference type="InterPro" id="IPR016036">
    <property type="entry name" value="Malonyl_transacylase_ACP-bd"/>
</dbReference>
<keyword evidence="2" id="KW-0597">Phosphoprotein</keyword>
<accession>A0A229T5P0</accession>
<dbReference type="GO" id="GO:0006633">
    <property type="term" value="P:fatty acid biosynthetic process"/>
    <property type="evidence" value="ECO:0007669"/>
    <property type="project" value="TreeGrafter"/>
</dbReference>
<dbReference type="InterPro" id="IPR036736">
    <property type="entry name" value="ACP-like_sf"/>
</dbReference>
<evidence type="ECO:0000259" key="5">
    <source>
        <dbReference type="PROSITE" id="PS52004"/>
    </source>
</evidence>
<dbReference type="PROSITE" id="PS52019">
    <property type="entry name" value="PKS_MFAS_DH"/>
    <property type="match status" value="1"/>
</dbReference>
<dbReference type="GO" id="GO:0005886">
    <property type="term" value="C:plasma membrane"/>
    <property type="evidence" value="ECO:0007669"/>
    <property type="project" value="TreeGrafter"/>
</dbReference>
<dbReference type="InterPro" id="IPR057326">
    <property type="entry name" value="KR_dom"/>
</dbReference>
<evidence type="ECO:0000256" key="4">
    <source>
        <dbReference type="PROSITE-ProRule" id="PRU01363"/>
    </source>
</evidence>
<dbReference type="InterPro" id="IPR036291">
    <property type="entry name" value="NAD(P)-bd_dom_sf"/>
</dbReference>
<proteinExistence type="predicted"/>
<dbReference type="SUPFAM" id="SSF55048">
    <property type="entry name" value="Probable ACP-binding domain of malonyl-CoA ACP transacylase"/>
    <property type="match status" value="1"/>
</dbReference>
<feature type="region of interest" description="C-terminal hotdog fold" evidence="4">
    <location>
        <begin position="1583"/>
        <end position="1726"/>
    </location>
</feature>
<dbReference type="Gene3D" id="3.10.129.110">
    <property type="entry name" value="Polyketide synthase dehydratase"/>
    <property type="match status" value="1"/>
</dbReference>
<evidence type="ECO:0000256" key="2">
    <source>
        <dbReference type="ARBA" id="ARBA00022553"/>
    </source>
</evidence>
<dbReference type="InterPro" id="IPR032821">
    <property type="entry name" value="PKS_assoc"/>
</dbReference>
<feature type="domain" description="PKS/mFAS DH" evidence="6">
    <location>
        <begin position="1446"/>
        <end position="1726"/>
    </location>
</feature>
<dbReference type="SUPFAM" id="SSF53901">
    <property type="entry name" value="Thiolase-like"/>
    <property type="match status" value="1"/>
</dbReference>
<dbReference type="Pfam" id="PF00109">
    <property type="entry name" value="ketoacyl-synt"/>
    <property type="match status" value="1"/>
</dbReference>
<dbReference type="PANTHER" id="PTHR43775">
    <property type="entry name" value="FATTY ACID SYNTHASE"/>
    <property type="match status" value="1"/>
</dbReference>
<dbReference type="InterPro" id="IPR016035">
    <property type="entry name" value="Acyl_Trfase/lysoPLipase"/>
</dbReference>
<comment type="caution">
    <text evidence="7">The sequence shown here is derived from an EMBL/GenBank/DDBJ whole genome shotgun (WGS) entry which is preliminary data.</text>
</comment>
<dbReference type="InterPro" id="IPR014031">
    <property type="entry name" value="Ketoacyl_synth_C"/>
</dbReference>
<sequence length="1924" mass="200555">MNRARIAVVGMACRYPDADTPDRLWENVLAGRRAFRRLPDVRTRLDDYYAPDPDVPDRFYAAMAAVLEGFEFDRVRYRIAGSTYRSTDPVHWLALDTAAKALEDARLPGGAGIPAESTGVVVGNTLTGEFSRANVLRLRWPYVRRTVAAALRELEWTGDRLRPFLDELERRYKTPFPEIDEDSLAGGLANTIAGRICNYFDFRGGGYTVDGACSSSLLSVATACTALADGDLDAAIAGGVDLSIDPFELVGFAKTGALARDEMRVYDRGSNGFWPGEGCGMLVLMRDEDAVARGLRRHATIAGWGYSSDGAGGMTRPEVAGHRLALRRAYRMAGFGIGDVGYLEGHGTGTAVGDAAELCALGEALSEAGPGVAPVAIGTVKANIGHTKAAAGVAGLIKAVLAVRHGLIPPVSGHSAAHPELTGDRPVLRVPDAAEPWPGGGPPRAGVSSMGFGGINAHVVVEHADGAGTSPAAARTLVRSRQDAELLLLDAETPLELAAEARRLAGTADMVSFAELGDLAAALARGLSGGPVRAAVVAGTPATTGDALRLLADAVADGSRELVDPRRGIFLGSGTSRPRIGFLFPGQGAGRRGDGGALRRRFAAADRLYECARLPVDGDLTATELAQPRIVTSSAAGLRVLGELGIEAAASAGHSLGELTALHWAGGMAEDVLLRIAEARGRIMAATGIGDGTMAGIGASPDQVRPLLAGEPVTIAGYNGPRQTVVSGPKDAVWAVSMLAADRGFTVSPIAVSHAFHSAEMGPAGTRLRAWLDEKAGFRRLRRTVFSTVTGVRLPPGTDLPELLERQILAPVRFADAVTALAGHCDLLLEVGPGRTLTGLAAQIAPECPAVALETDSRSLGGLLRGVAAAYALGAPVAVRALFDGRFTRPFPLDKEFSFLANPCEAAPVDHGSVEQAAIERVEPLPPSGGRGNPVDVLRRLAAERAELPLDAVGADTHPLDDLHLSSITVGQIVGDAVRELGIGAPVSATAYATASLTDLGEMLDELRSTSTGRDEAAPAEVPGVAPWVRAFRVDLDESVPGRAPAERVAGTWQLVVPEPYPLAKLLAGLLEDAALGNGVLLCLRADCGEDEAEAMLAAARAALALAKPARFVAVGGPRGAGALAKTLHLEAPWITTSVITLPCPEDLVGEEAEAASERILRVVAGTGGFGETVFDAAGIARTPVLRVLPCFPDEAVAPVLAPDDVMLVTGGGKGITAECALALAAESGAALALLGRSSPSEDAALAANLERIEASGVRVRYYRADVTASGEVAEAVALIGRELGPVSVVLHGAGHNEPRPLAKLEAPAFRRTLAPKVGGLRTVLSAVAPRLLVTFGSVIGRAGLRGQADYAIANDWLTELAERYGRERPECRCVALEWSVWSGTGMGERLGVLEALVREGIQPIPAAAGVAMLRRVLGEPEAPGAVVVAGRSGGLPTVRQQRDELPLLRFLERTRVHCPGVELVAEAGLSAGGDPYLADHVLDGNPVFPAVLGMEAICQVASALAGRTDVKALEDAEFLRPVVVPPGETRTIRIAALAVAGDVVRVAVRAAETDFVADHFRATVRFGQSKAGEPVPARAVSPLPLDPATDLYGSVLFQGNRFRRLSAYRVLAATSCVAEIAPGPADQWFGGFLPAGLVLGDPGRRDALMHAVQCCVPDTTLLPVRVGKLEIFPGAGDGAVTVTASERGHDGDTYVYDLTVRDSRGVPAERWSGLELRAVARRDVREPWPPVLLGPYLARRCAAWVPGAPGCAVVPDERGLSRRERSAAAITAAAGGEGTVVRYRPDGRPEAGRGLQVSASHGAGVTFAVAGAAPVGCDVQPLMSDGGQRWPALLDADGLALARLAGRKSGEAFGRSAGRVWSAVECLRKLGHAVVREPLVFDGTERDGWVRFRSGSVRIATWVGTLRQAADPVVFSVAAGDGP</sequence>
<dbReference type="PROSITE" id="PS52004">
    <property type="entry name" value="KS3_2"/>
    <property type="match status" value="1"/>
</dbReference>
<dbReference type="InterPro" id="IPR016039">
    <property type="entry name" value="Thiolase-like"/>
</dbReference>
<feature type="active site" description="Proton acceptor; for dehydratase activity" evidence="4">
    <location>
        <position position="1481"/>
    </location>
</feature>
<dbReference type="GO" id="GO:0071770">
    <property type="term" value="P:DIM/DIP cell wall layer assembly"/>
    <property type="evidence" value="ECO:0007669"/>
    <property type="project" value="TreeGrafter"/>
</dbReference>
<feature type="region of interest" description="N-terminal hotdog fold" evidence="4">
    <location>
        <begin position="1446"/>
        <end position="1572"/>
    </location>
</feature>
<dbReference type="InterPro" id="IPR001227">
    <property type="entry name" value="Ac_transferase_dom_sf"/>
</dbReference>
<evidence type="ECO:0000259" key="6">
    <source>
        <dbReference type="PROSITE" id="PS52019"/>
    </source>
</evidence>
<reference evidence="8" key="1">
    <citation type="submission" date="2017-07" db="EMBL/GenBank/DDBJ databases">
        <title>Comparative genome mining reveals phylogenetic distribution patterns of secondary metabolites in Amycolatopsis.</title>
        <authorList>
            <person name="Adamek M."/>
            <person name="Alanjary M."/>
            <person name="Sales-Ortells H."/>
            <person name="Goodfellow M."/>
            <person name="Bull A.T."/>
            <person name="Kalinowski J."/>
            <person name="Ziemert N."/>
        </authorList>
    </citation>
    <scope>NUCLEOTIDE SEQUENCE [LARGE SCALE GENOMIC DNA]</scope>
    <source>
        <strain evidence="8">H5</strain>
    </source>
</reference>
<dbReference type="SUPFAM" id="SSF51735">
    <property type="entry name" value="NAD(P)-binding Rossmann-fold domains"/>
    <property type="match status" value="1"/>
</dbReference>
<dbReference type="Pfam" id="PF21089">
    <property type="entry name" value="PKS_DH_N"/>
    <property type="match status" value="1"/>
</dbReference>
<dbReference type="OrthoDB" id="2472181at2"/>
<dbReference type="Pfam" id="PF16197">
    <property type="entry name" value="KAsynt_C_assoc"/>
    <property type="match status" value="1"/>
</dbReference>
<dbReference type="InterPro" id="IPR049552">
    <property type="entry name" value="PKS_DH_N"/>
</dbReference>
<dbReference type="InterPro" id="IPR014030">
    <property type="entry name" value="Ketoacyl_synth_N"/>
</dbReference>
<dbReference type="SUPFAM" id="SSF54637">
    <property type="entry name" value="Thioesterase/thiol ester dehydrase-isomerase"/>
    <property type="match status" value="1"/>
</dbReference>
<dbReference type="Pfam" id="PF08659">
    <property type="entry name" value="KR"/>
    <property type="match status" value="1"/>
</dbReference>
<dbReference type="EMBL" id="NMUL01000021">
    <property type="protein sequence ID" value="OXM66079.1"/>
    <property type="molecule type" value="Genomic_DNA"/>
</dbReference>
<dbReference type="RefSeq" id="WP_093949438.1">
    <property type="nucleotide sequence ID" value="NZ_NMUL01000021.1"/>
</dbReference>
<dbReference type="InterPro" id="IPR013968">
    <property type="entry name" value="PKS_KR"/>
</dbReference>
<name>A0A229T5P0_9PSEU</name>
<dbReference type="InterPro" id="IPR049551">
    <property type="entry name" value="PKS_DH_C"/>
</dbReference>
<dbReference type="GO" id="GO:0005737">
    <property type="term" value="C:cytoplasm"/>
    <property type="evidence" value="ECO:0007669"/>
    <property type="project" value="TreeGrafter"/>
</dbReference>
<dbReference type="SUPFAM" id="SSF47336">
    <property type="entry name" value="ACP-like"/>
    <property type="match status" value="1"/>
</dbReference>
<dbReference type="InterPro" id="IPR050091">
    <property type="entry name" value="PKS_NRPS_Biosynth_Enz"/>
</dbReference>
<evidence type="ECO:0000313" key="7">
    <source>
        <dbReference type="EMBL" id="OXM66079.1"/>
    </source>
</evidence>
<dbReference type="InterPro" id="IPR049900">
    <property type="entry name" value="PKS_mFAS_DH"/>
</dbReference>
<dbReference type="Gene3D" id="1.10.1200.10">
    <property type="entry name" value="ACP-like"/>
    <property type="match status" value="1"/>
</dbReference>
<dbReference type="InterPro" id="IPR029069">
    <property type="entry name" value="HotDog_dom_sf"/>
</dbReference>
<dbReference type="Pfam" id="PF02801">
    <property type="entry name" value="Ketoacyl-synt_C"/>
    <property type="match status" value="1"/>
</dbReference>
<feature type="domain" description="Ketosynthase family 3 (KS3)" evidence="5">
    <location>
        <begin position="3"/>
        <end position="463"/>
    </location>
</feature>
<dbReference type="Proteomes" id="UP000215199">
    <property type="component" value="Unassembled WGS sequence"/>
</dbReference>
<dbReference type="SMART" id="SM00825">
    <property type="entry name" value="PKS_KS"/>
    <property type="match status" value="1"/>
</dbReference>
<dbReference type="InterPro" id="IPR014043">
    <property type="entry name" value="Acyl_transferase_dom"/>
</dbReference>
<dbReference type="Gene3D" id="3.40.47.10">
    <property type="match status" value="1"/>
</dbReference>
<dbReference type="InterPro" id="IPR020807">
    <property type="entry name" value="PKS_DH"/>
</dbReference>
<dbReference type="InterPro" id="IPR020841">
    <property type="entry name" value="PKS_Beta-ketoAc_synthase_dom"/>
</dbReference>
<protein>
    <submittedName>
        <fullName evidence="7">Erythronolide synthase</fullName>
    </submittedName>
</protein>
<keyword evidence="3" id="KW-0808">Transferase</keyword>
<dbReference type="PANTHER" id="PTHR43775:SF37">
    <property type="entry name" value="SI:DKEY-61P9.11"/>
    <property type="match status" value="1"/>
</dbReference>
<keyword evidence="8" id="KW-1185">Reference proteome</keyword>
<evidence type="ECO:0000313" key="8">
    <source>
        <dbReference type="Proteomes" id="UP000215199"/>
    </source>
</evidence>
<organism evidence="7 8">
    <name type="scientific">Amycolatopsis vastitatis</name>
    <dbReference type="NCBI Taxonomy" id="1905142"/>
    <lineage>
        <taxon>Bacteria</taxon>
        <taxon>Bacillati</taxon>
        <taxon>Actinomycetota</taxon>
        <taxon>Actinomycetes</taxon>
        <taxon>Pseudonocardiales</taxon>
        <taxon>Pseudonocardiaceae</taxon>
        <taxon>Amycolatopsis</taxon>
    </lineage>
</organism>
<dbReference type="SMART" id="SM00822">
    <property type="entry name" value="PKS_KR"/>
    <property type="match status" value="1"/>
</dbReference>
<dbReference type="Gene3D" id="3.40.366.10">
    <property type="entry name" value="Malonyl-Coenzyme A Acyl Carrier Protein, domain 2"/>
    <property type="match status" value="1"/>
</dbReference>
<dbReference type="InterPro" id="IPR042104">
    <property type="entry name" value="PKS_dehydratase_sf"/>
</dbReference>
<dbReference type="CDD" id="cd00833">
    <property type="entry name" value="PKS"/>
    <property type="match status" value="1"/>
</dbReference>
<dbReference type="Pfam" id="PF00698">
    <property type="entry name" value="Acyl_transf_1"/>
    <property type="match status" value="1"/>
</dbReference>
<dbReference type="SMART" id="SM00827">
    <property type="entry name" value="PKS_AT"/>
    <property type="match status" value="1"/>
</dbReference>
<dbReference type="SMART" id="SM00826">
    <property type="entry name" value="PKS_DH"/>
    <property type="match status" value="1"/>
</dbReference>
<feature type="active site" description="Proton donor; for dehydratase activity" evidence="4">
    <location>
        <position position="1647"/>
    </location>
</feature>
<dbReference type="GO" id="GO:0004312">
    <property type="term" value="F:fatty acid synthase activity"/>
    <property type="evidence" value="ECO:0007669"/>
    <property type="project" value="TreeGrafter"/>
</dbReference>